<evidence type="ECO:0000256" key="3">
    <source>
        <dbReference type="ARBA" id="ARBA00022692"/>
    </source>
</evidence>
<dbReference type="PANTHER" id="PTHR30572">
    <property type="entry name" value="MEMBRANE COMPONENT OF TRANSPORTER-RELATED"/>
    <property type="match status" value="1"/>
</dbReference>
<dbReference type="InterPro" id="IPR003838">
    <property type="entry name" value="ABC3_permease_C"/>
</dbReference>
<proteinExistence type="inferred from homology"/>
<dbReference type="Pfam" id="PF12704">
    <property type="entry name" value="MacB_PCD"/>
    <property type="match status" value="1"/>
</dbReference>
<evidence type="ECO:0000256" key="1">
    <source>
        <dbReference type="ARBA" id="ARBA00004651"/>
    </source>
</evidence>
<feature type="transmembrane region" description="Helical" evidence="7">
    <location>
        <begin position="238"/>
        <end position="264"/>
    </location>
</feature>
<keyword evidence="3 7" id="KW-0812">Transmembrane</keyword>
<evidence type="ECO:0000259" key="8">
    <source>
        <dbReference type="Pfam" id="PF02687"/>
    </source>
</evidence>
<evidence type="ECO:0000313" key="11">
    <source>
        <dbReference type="Proteomes" id="UP000198741"/>
    </source>
</evidence>
<evidence type="ECO:0000256" key="7">
    <source>
        <dbReference type="SAM" id="Phobius"/>
    </source>
</evidence>
<dbReference type="GO" id="GO:0022857">
    <property type="term" value="F:transmembrane transporter activity"/>
    <property type="evidence" value="ECO:0007669"/>
    <property type="project" value="TreeGrafter"/>
</dbReference>
<gene>
    <name evidence="10" type="ORF">SAMN04515671_1846</name>
</gene>
<keyword evidence="4 7" id="KW-1133">Transmembrane helix</keyword>
<dbReference type="Pfam" id="PF02687">
    <property type="entry name" value="FtsX"/>
    <property type="match status" value="2"/>
</dbReference>
<accession>A0A1H0LXW6</accession>
<name>A0A1H0LXW6_9ACTN</name>
<dbReference type="InterPro" id="IPR050250">
    <property type="entry name" value="Macrolide_Exporter_MacB"/>
</dbReference>
<feature type="domain" description="ABC3 transporter permease C-terminal" evidence="8">
    <location>
        <begin position="676"/>
        <end position="794"/>
    </location>
</feature>
<evidence type="ECO:0000259" key="9">
    <source>
        <dbReference type="Pfam" id="PF12704"/>
    </source>
</evidence>
<dbReference type="PANTHER" id="PTHR30572:SF4">
    <property type="entry name" value="ABC TRANSPORTER PERMEASE YTRF"/>
    <property type="match status" value="1"/>
</dbReference>
<dbReference type="EMBL" id="LT629710">
    <property type="protein sequence ID" value="SDO72891.1"/>
    <property type="molecule type" value="Genomic_DNA"/>
</dbReference>
<reference evidence="10 11" key="1">
    <citation type="submission" date="2016-10" db="EMBL/GenBank/DDBJ databases">
        <authorList>
            <person name="de Groot N.N."/>
        </authorList>
    </citation>
    <scope>NUCLEOTIDE SEQUENCE [LARGE SCALE GENOMIC DNA]</scope>
    <source>
        <strain evidence="11">P4-7,KCTC 19426,CECT 7604</strain>
    </source>
</reference>
<feature type="transmembrane region" description="Helical" evidence="7">
    <location>
        <begin position="328"/>
        <end position="348"/>
    </location>
</feature>
<evidence type="ECO:0000313" key="10">
    <source>
        <dbReference type="EMBL" id="SDO72891.1"/>
    </source>
</evidence>
<evidence type="ECO:0000256" key="6">
    <source>
        <dbReference type="ARBA" id="ARBA00038076"/>
    </source>
</evidence>
<comment type="subcellular location">
    <subcellularLocation>
        <location evidence="1">Cell membrane</location>
        <topology evidence="1">Multi-pass membrane protein</topology>
    </subcellularLocation>
</comment>
<feature type="transmembrane region" description="Helical" evidence="7">
    <location>
        <begin position="404"/>
        <end position="424"/>
    </location>
</feature>
<keyword evidence="11" id="KW-1185">Reference proteome</keyword>
<dbReference type="Proteomes" id="UP000198741">
    <property type="component" value="Chromosome I"/>
</dbReference>
<dbReference type="OrthoDB" id="9780560at2"/>
<protein>
    <submittedName>
        <fullName evidence="10">Putative ABC transport system permease protein</fullName>
    </submittedName>
</protein>
<feature type="transmembrane region" description="Helical" evidence="7">
    <location>
        <begin position="379"/>
        <end position="398"/>
    </location>
</feature>
<evidence type="ECO:0000256" key="4">
    <source>
        <dbReference type="ARBA" id="ARBA00022989"/>
    </source>
</evidence>
<dbReference type="InterPro" id="IPR025857">
    <property type="entry name" value="MacB_PCD"/>
</dbReference>
<organism evidence="10 11">
    <name type="scientific">Nakamurella panacisegetis</name>
    <dbReference type="NCBI Taxonomy" id="1090615"/>
    <lineage>
        <taxon>Bacteria</taxon>
        <taxon>Bacillati</taxon>
        <taxon>Actinomycetota</taxon>
        <taxon>Actinomycetes</taxon>
        <taxon>Nakamurellales</taxon>
        <taxon>Nakamurellaceae</taxon>
        <taxon>Nakamurella</taxon>
    </lineage>
</organism>
<feature type="transmembrane region" description="Helical" evidence="7">
    <location>
        <begin position="763"/>
        <end position="784"/>
    </location>
</feature>
<evidence type="ECO:0000256" key="2">
    <source>
        <dbReference type="ARBA" id="ARBA00022475"/>
    </source>
</evidence>
<feature type="transmembrane region" description="Helical" evidence="7">
    <location>
        <begin position="456"/>
        <end position="476"/>
    </location>
</feature>
<feature type="domain" description="MacB-like periplasmic core" evidence="9">
    <location>
        <begin position="18"/>
        <end position="210"/>
    </location>
</feature>
<sequence length="801" mass="80517">MLRSALAELRTHPGRFAAVVLAVVLGVGFAAATQVFTAGFNASLIRAAAADVSRIDVQVQSTDGQALDADRLARIPGVLRAEPAIRTYVDFAGSSSRGYLRLTNIPADPAQRWYGLDAGRWPTGTSELAIDHGTATRNHWQLGSTITLGAGRVTVVGVLDTKVSPMADSNDGGYAPLALLTALPGVTIETVNLVTSADPATVAAKVEAEVSGVTAQTSAEIAQQAVEHLAGGTTVLTIILLAFVVLAGLVAAMVVANTFTILITGRQRQIALLRCVGATGAQVRRSALTEVVLVAVIGSVLGVGVGIGIGRLAGAIAGISSADQRTPLAGLTLTALIGVLVTVVAALAPTARAARIAPMAALRPVDTVEHSRRVGRVRLSVGLLFLLGGGAVLGAGAFGHQLLVAIPGGALTAIGVLVLIRVTLPAVLRLVGGVGGLFGPTGRLAVANIRRNPSRAAATCTALVVGVGAVVTLLVATASAQAGADRAVGLRNPLDLQITAQDGKVVPAGLLTTIAAIDGVRAAVAVDSGTVTLNGSGYRLFGPSAAQLSAVRNGGQLEAGQIALPGDLIQQLHLEAGALITLKAGTRSVTLAVSRWPITDDGSLVVLRSDLLALDPSPQPTAIWAKFTAGAAPNAVIAAVNPVVAPLAGLDISGAGVQRAATAEVLDAVIKVALALLAVAVVIAVVGIGNTLGLSVVERTRESALLRALGLRRRQLRSMLAVEAGLLALLAAAVGIVFGTLFGFAAVGAAFGEAGATAVLSVPWLELVAVTGGALLAGVLASILPGRRAARATPIQALVDV</sequence>
<evidence type="ECO:0000256" key="5">
    <source>
        <dbReference type="ARBA" id="ARBA00023136"/>
    </source>
</evidence>
<keyword evidence="5 7" id="KW-0472">Membrane</keyword>
<feature type="transmembrane region" description="Helical" evidence="7">
    <location>
        <begin position="718"/>
        <end position="751"/>
    </location>
</feature>
<dbReference type="RefSeq" id="WP_090475699.1">
    <property type="nucleotide sequence ID" value="NZ_LT629710.1"/>
</dbReference>
<keyword evidence="2" id="KW-1003">Cell membrane</keyword>
<dbReference type="GO" id="GO:0005886">
    <property type="term" value="C:plasma membrane"/>
    <property type="evidence" value="ECO:0007669"/>
    <property type="project" value="UniProtKB-SubCell"/>
</dbReference>
<dbReference type="STRING" id="1090615.SAMN04515671_1846"/>
<feature type="transmembrane region" description="Helical" evidence="7">
    <location>
        <begin position="672"/>
        <end position="697"/>
    </location>
</feature>
<dbReference type="AlphaFoldDB" id="A0A1H0LXW6"/>
<comment type="similarity">
    <text evidence="6">Belongs to the ABC-4 integral membrane protein family.</text>
</comment>
<feature type="domain" description="ABC3 transporter permease C-terminal" evidence="8">
    <location>
        <begin position="242"/>
        <end position="358"/>
    </location>
</feature>
<feature type="transmembrane region" description="Helical" evidence="7">
    <location>
        <begin position="291"/>
        <end position="316"/>
    </location>
</feature>